<sequence length="278" mass="30824">MSVMTKIGVVQFNSSIVPEDNLSALFSYAQEGVNQGADLIVTPECTNILDMNRQRILSNTTYEEQDFFLKACQEFCNTNSVSLLLGSLIVKVQEDRLANRSILINKQGQIVGRYDKIHLFDVDLPDGESYRESALYEAGNRVVSARLDGLHLGMTICYDLRFPYLYRALADEGVAVIFVPAAFTVPTGKAHWHSLLRARAIENGCYIIAPAQSGMHQTGRATYGHSLVVDPWGEVLLDAGGTIDEEATGVYMVDVDSYLVDKIRSKIPSLQHTRSLEI</sequence>
<protein>
    <submittedName>
        <fullName evidence="4">Carbon-nitrogen hydrolase family protein</fullName>
    </submittedName>
</protein>
<dbReference type="Gene3D" id="3.60.110.10">
    <property type="entry name" value="Carbon-nitrogen hydrolase"/>
    <property type="match status" value="1"/>
</dbReference>
<evidence type="ECO:0000256" key="2">
    <source>
        <dbReference type="ARBA" id="ARBA00022801"/>
    </source>
</evidence>
<gene>
    <name evidence="4" type="ORF">QGN29_07320</name>
</gene>
<evidence type="ECO:0000313" key="5">
    <source>
        <dbReference type="Proteomes" id="UP001268683"/>
    </source>
</evidence>
<dbReference type="InterPro" id="IPR036526">
    <property type="entry name" value="C-N_Hydrolase_sf"/>
</dbReference>
<dbReference type="KEGG" id="tmk:QGN29_07320"/>
<dbReference type="RefSeq" id="WP_310797199.1">
    <property type="nucleotide sequence ID" value="NZ_CP123872.1"/>
</dbReference>
<comment type="similarity">
    <text evidence="1">Belongs to the carbon-nitrogen hydrolase superfamily. NIT1/NIT2 family.</text>
</comment>
<accession>A0AA52H7S1</accession>
<dbReference type="PANTHER" id="PTHR23088">
    <property type="entry name" value="NITRILASE-RELATED"/>
    <property type="match status" value="1"/>
</dbReference>
<dbReference type="GO" id="GO:0016811">
    <property type="term" value="F:hydrolase activity, acting on carbon-nitrogen (but not peptide) bonds, in linear amides"/>
    <property type="evidence" value="ECO:0007669"/>
    <property type="project" value="InterPro"/>
</dbReference>
<keyword evidence="2 4" id="KW-0378">Hydrolase</keyword>
<evidence type="ECO:0000259" key="3">
    <source>
        <dbReference type="PROSITE" id="PS50263"/>
    </source>
</evidence>
<reference evidence="4" key="1">
    <citation type="submission" date="2023-04" db="EMBL/GenBank/DDBJ databases">
        <title>Complete genome sequence of Temperatibacter marinus.</title>
        <authorList>
            <person name="Rong J.-C."/>
            <person name="Yi M.-L."/>
            <person name="Zhao Q."/>
        </authorList>
    </citation>
    <scope>NUCLEOTIDE SEQUENCE</scope>
    <source>
        <strain evidence="4">NBRC 110045</strain>
    </source>
</reference>
<dbReference type="CDD" id="cd07572">
    <property type="entry name" value="nit"/>
    <property type="match status" value="1"/>
</dbReference>
<dbReference type="Proteomes" id="UP001268683">
    <property type="component" value="Chromosome"/>
</dbReference>
<dbReference type="InterPro" id="IPR001110">
    <property type="entry name" value="UPF0012_CS"/>
</dbReference>
<name>A0AA52H7S1_9PROT</name>
<evidence type="ECO:0000256" key="1">
    <source>
        <dbReference type="ARBA" id="ARBA00010613"/>
    </source>
</evidence>
<keyword evidence="5" id="KW-1185">Reference proteome</keyword>
<dbReference type="InterPro" id="IPR003010">
    <property type="entry name" value="C-N_Hydrolase"/>
</dbReference>
<proteinExistence type="inferred from homology"/>
<evidence type="ECO:0000313" key="4">
    <source>
        <dbReference type="EMBL" id="WND01371.1"/>
    </source>
</evidence>
<dbReference type="PANTHER" id="PTHR23088:SF27">
    <property type="entry name" value="DEAMINATED GLUTATHIONE AMIDASE"/>
    <property type="match status" value="1"/>
</dbReference>
<dbReference type="Pfam" id="PF00795">
    <property type="entry name" value="CN_hydrolase"/>
    <property type="match status" value="1"/>
</dbReference>
<dbReference type="SUPFAM" id="SSF56317">
    <property type="entry name" value="Carbon-nitrogen hydrolase"/>
    <property type="match status" value="1"/>
</dbReference>
<dbReference type="EMBL" id="CP123872">
    <property type="protein sequence ID" value="WND01371.1"/>
    <property type="molecule type" value="Genomic_DNA"/>
</dbReference>
<dbReference type="AlphaFoldDB" id="A0AA52H7S1"/>
<dbReference type="InterPro" id="IPR045254">
    <property type="entry name" value="Nit1/2_C-N_Hydrolase"/>
</dbReference>
<dbReference type="PROSITE" id="PS50263">
    <property type="entry name" value="CN_HYDROLASE"/>
    <property type="match status" value="1"/>
</dbReference>
<feature type="domain" description="CN hydrolase" evidence="3">
    <location>
        <begin position="5"/>
        <end position="257"/>
    </location>
</feature>
<organism evidence="4 5">
    <name type="scientific">Temperatibacter marinus</name>
    <dbReference type="NCBI Taxonomy" id="1456591"/>
    <lineage>
        <taxon>Bacteria</taxon>
        <taxon>Pseudomonadati</taxon>
        <taxon>Pseudomonadota</taxon>
        <taxon>Alphaproteobacteria</taxon>
        <taxon>Kordiimonadales</taxon>
        <taxon>Temperatibacteraceae</taxon>
        <taxon>Temperatibacter</taxon>
    </lineage>
</organism>
<dbReference type="PROSITE" id="PS01227">
    <property type="entry name" value="UPF0012"/>
    <property type="match status" value="1"/>
</dbReference>